<evidence type="ECO:0000313" key="2">
    <source>
        <dbReference type="Proteomes" id="UP001345013"/>
    </source>
</evidence>
<protein>
    <submittedName>
        <fullName evidence="1">Uncharacterized protein</fullName>
    </submittedName>
</protein>
<organism evidence="1 2">
    <name type="scientific">Lithohypha guttulata</name>
    <dbReference type="NCBI Taxonomy" id="1690604"/>
    <lineage>
        <taxon>Eukaryota</taxon>
        <taxon>Fungi</taxon>
        <taxon>Dikarya</taxon>
        <taxon>Ascomycota</taxon>
        <taxon>Pezizomycotina</taxon>
        <taxon>Eurotiomycetes</taxon>
        <taxon>Chaetothyriomycetidae</taxon>
        <taxon>Chaetothyriales</taxon>
        <taxon>Trichomeriaceae</taxon>
        <taxon>Lithohypha</taxon>
    </lineage>
</organism>
<keyword evidence="2" id="KW-1185">Reference proteome</keyword>
<dbReference type="Proteomes" id="UP001345013">
    <property type="component" value="Unassembled WGS sequence"/>
</dbReference>
<dbReference type="InterPro" id="IPR036291">
    <property type="entry name" value="NAD(P)-bd_dom_sf"/>
</dbReference>
<sequence>MSSHPTPSKIADVLVLGAGWTSQFLAPLLEKEGLSYTLTTRTGAPKDFCVGKYDPSRIIAFAFDPDSADEESYAQLPPAHYVIVTFKVEGASAAQKLVETYEKTHTGSESPRWILLGSTGAYEGEGLHDYKSDYKRTPRTEAEDYVLQNTQGRGAVLCLAGLWGDQRIPSGWVKRVAYTKEKLRQKTSLHLIHGDDVARACLAMTRMFQPGRWIVTDKQVHDWWALVDGWADELEKHAEVGEAGQKPEYKKWLTELMQEEGITALPRDEERLGRRLDSSKFWDVMGIEPETMLEGTGENS</sequence>
<evidence type="ECO:0000313" key="1">
    <source>
        <dbReference type="EMBL" id="KAK5097828.1"/>
    </source>
</evidence>
<dbReference type="Gene3D" id="3.40.50.720">
    <property type="entry name" value="NAD(P)-binding Rossmann-like Domain"/>
    <property type="match status" value="1"/>
</dbReference>
<name>A0ABR0KK52_9EURO</name>
<dbReference type="EMBL" id="JAVRRG010000016">
    <property type="protein sequence ID" value="KAK5097828.1"/>
    <property type="molecule type" value="Genomic_DNA"/>
</dbReference>
<proteinExistence type="predicted"/>
<reference evidence="1 2" key="1">
    <citation type="submission" date="2023-08" db="EMBL/GenBank/DDBJ databases">
        <title>Black Yeasts Isolated from many extreme environments.</title>
        <authorList>
            <person name="Coleine C."/>
            <person name="Stajich J.E."/>
            <person name="Selbmann L."/>
        </authorList>
    </citation>
    <scope>NUCLEOTIDE SEQUENCE [LARGE SCALE GENOMIC DNA]</scope>
    <source>
        <strain evidence="1 2">CCFEE 5885</strain>
    </source>
</reference>
<dbReference type="SUPFAM" id="SSF51735">
    <property type="entry name" value="NAD(P)-binding Rossmann-fold domains"/>
    <property type="match status" value="1"/>
</dbReference>
<accession>A0ABR0KK52</accession>
<gene>
    <name evidence="1" type="ORF">LTR24_002084</name>
</gene>
<dbReference type="PANTHER" id="PTHR40129">
    <property type="entry name" value="KETOPANTOATE REDUCTASE N-TERMINAL DOMAIN-CONTAINING PROTEIN"/>
    <property type="match status" value="1"/>
</dbReference>
<dbReference type="PANTHER" id="PTHR40129:SF2">
    <property type="entry name" value="KETOPANTOATE REDUCTASE N-TERMINAL DOMAIN-CONTAINING PROTEIN"/>
    <property type="match status" value="1"/>
</dbReference>
<comment type="caution">
    <text evidence="1">The sequence shown here is derived from an EMBL/GenBank/DDBJ whole genome shotgun (WGS) entry which is preliminary data.</text>
</comment>